<gene>
    <name evidence="2" type="ORF">KIL84_010093</name>
</gene>
<keyword evidence="1" id="KW-0732">Signal</keyword>
<sequence>MVPWAKPVSVPFWLLSLCSATSPGVHHLSYLQLISPQAAPDLPKWLNVERMNDLVLSANDRRTSRLVPCHGYTLGNQETDLVLESRQSSVYLGTPGWKPSTRPWYWR</sequence>
<feature type="chain" id="PRO_5039526020" evidence="1">
    <location>
        <begin position="21"/>
        <end position="107"/>
    </location>
</feature>
<proteinExistence type="predicted"/>
<dbReference type="EMBL" id="JAHDVG010000467">
    <property type="protein sequence ID" value="KAH1182339.1"/>
    <property type="molecule type" value="Genomic_DNA"/>
</dbReference>
<keyword evidence="3" id="KW-1185">Reference proteome</keyword>
<organism evidence="2 3">
    <name type="scientific">Mauremys mutica</name>
    <name type="common">yellowpond turtle</name>
    <dbReference type="NCBI Taxonomy" id="74926"/>
    <lineage>
        <taxon>Eukaryota</taxon>
        <taxon>Metazoa</taxon>
        <taxon>Chordata</taxon>
        <taxon>Craniata</taxon>
        <taxon>Vertebrata</taxon>
        <taxon>Euteleostomi</taxon>
        <taxon>Archelosauria</taxon>
        <taxon>Testudinata</taxon>
        <taxon>Testudines</taxon>
        <taxon>Cryptodira</taxon>
        <taxon>Durocryptodira</taxon>
        <taxon>Testudinoidea</taxon>
        <taxon>Geoemydidae</taxon>
        <taxon>Geoemydinae</taxon>
        <taxon>Mauremys</taxon>
    </lineage>
</organism>
<accession>A0A9D4B6T0</accession>
<reference evidence="2" key="1">
    <citation type="submission" date="2021-09" db="EMBL/GenBank/DDBJ databases">
        <title>The genome of Mauremys mutica provides insights into the evolution of semi-aquatic lifestyle.</title>
        <authorList>
            <person name="Gong S."/>
            <person name="Gao Y."/>
        </authorList>
    </citation>
    <scope>NUCLEOTIDE SEQUENCE</scope>
    <source>
        <strain evidence="2">MM-2020</strain>
        <tissue evidence="2">Muscle</tissue>
    </source>
</reference>
<name>A0A9D4B6T0_9SAUR</name>
<evidence type="ECO:0000313" key="2">
    <source>
        <dbReference type="EMBL" id="KAH1182339.1"/>
    </source>
</evidence>
<feature type="signal peptide" evidence="1">
    <location>
        <begin position="1"/>
        <end position="20"/>
    </location>
</feature>
<evidence type="ECO:0000256" key="1">
    <source>
        <dbReference type="SAM" id="SignalP"/>
    </source>
</evidence>
<dbReference type="AlphaFoldDB" id="A0A9D4B6T0"/>
<dbReference type="Proteomes" id="UP000827986">
    <property type="component" value="Unassembled WGS sequence"/>
</dbReference>
<evidence type="ECO:0000313" key="3">
    <source>
        <dbReference type="Proteomes" id="UP000827986"/>
    </source>
</evidence>
<protein>
    <submittedName>
        <fullName evidence="2">Uncharacterized protein</fullName>
    </submittedName>
</protein>
<comment type="caution">
    <text evidence="2">The sequence shown here is derived from an EMBL/GenBank/DDBJ whole genome shotgun (WGS) entry which is preliminary data.</text>
</comment>